<evidence type="ECO:0000256" key="2">
    <source>
        <dbReference type="SAM" id="SignalP"/>
    </source>
</evidence>
<accession>A0A9Q7AHT5</accession>
<gene>
    <name evidence="3" type="ORF">KAR29_12625</name>
</gene>
<keyword evidence="1" id="KW-1133">Transmembrane helix</keyword>
<sequence>MQKHRLFFLAFCAALLLSVAALGAAEITRIGGRWNFNGTGSINGISVTDTGIVEITTHVRPDNLEVATSFYVQGYLRNESGAEESYSYRYGDPNGSDGLLVNPEIGGGTHTYDGVTLTLTIVNEDKIRFSQVGRQSSTGYRYDMIYEATRDTGDDGSGGCSVGFAPSMLLLALPLLYLVHR</sequence>
<evidence type="ECO:0000313" key="4">
    <source>
        <dbReference type="Proteomes" id="UP000671879"/>
    </source>
</evidence>
<dbReference type="EMBL" id="CP072943">
    <property type="protein sequence ID" value="QTX32135.1"/>
    <property type="molecule type" value="Genomic_DNA"/>
</dbReference>
<evidence type="ECO:0000256" key="1">
    <source>
        <dbReference type="SAM" id="Phobius"/>
    </source>
</evidence>
<keyword evidence="4" id="KW-1185">Reference proteome</keyword>
<feature type="signal peptide" evidence="2">
    <location>
        <begin position="1"/>
        <end position="24"/>
    </location>
</feature>
<keyword evidence="2" id="KW-0732">Signal</keyword>
<dbReference type="InterPro" id="IPR030821">
    <property type="entry name" value="Synergist_CTERM"/>
</dbReference>
<proteinExistence type="predicted"/>
<evidence type="ECO:0000313" key="3">
    <source>
        <dbReference type="EMBL" id="QTX32135.1"/>
    </source>
</evidence>
<dbReference type="KEGG" id="aram:KAR29_12625"/>
<dbReference type="AlphaFoldDB" id="A0A9Q7AHT5"/>
<dbReference type="NCBIfam" id="TIGR04564">
    <property type="entry name" value="Synergist_CTERM"/>
    <property type="match status" value="1"/>
</dbReference>
<reference evidence="4" key="1">
    <citation type="submission" date="2021-04" db="EMBL/GenBank/DDBJ databases">
        <title>A novel Synergistetes isolate from a pyrite-forming mixed culture.</title>
        <authorList>
            <person name="Bunk B."/>
            <person name="Sproer C."/>
            <person name="Spring S."/>
            <person name="Pester M."/>
        </authorList>
    </citation>
    <scope>NUCLEOTIDE SEQUENCE [LARGE SCALE GENOMIC DNA]</scope>
    <source>
        <strain evidence="4">J.5.4.2-T.3.5.2</strain>
    </source>
</reference>
<name>A0A9Q7AHT5_9BACT</name>
<dbReference type="Proteomes" id="UP000671879">
    <property type="component" value="Chromosome"/>
</dbReference>
<feature type="chain" id="PRO_5040458786" evidence="2">
    <location>
        <begin position="25"/>
        <end position="181"/>
    </location>
</feature>
<feature type="transmembrane region" description="Helical" evidence="1">
    <location>
        <begin position="162"/>
        <end position="179"/>
    </location>
</feature>
<organism evidence="3 4">
    <name type="scientific">Aminithiophilus ramosus</name>
    <dbReference type="NCBI Taxonomy" id="3029084"/>
    <lineage>
        <taxon>Bacteria</taxon>
        <taxon>Thermotogati</taxon>
        <taxon>Synergistota</taxon>
        <taxon>Synergistia</taxon>
        <taxon>Synergistales</taxon>
        <taxon>Aminithiophilaceae</taxon>
        <taxon>Aminithiophilus</taxon>
    </lineage>
</organism>
<keyword evidence="1" id="KW-0812">Transmembrane</keyword>
<keyword evidence="1" id="KW-0472">Membrane</keyword>
<protein>
    <submittedName>
        <fullName evidence="3">SYNERG-CTERM sorting domain-containing protein</fullName>
    </submittedName>
</protein>
<dbReference type="RefSeq" id="WP_274373349.1">
    <property type="nucleotide sequence ID" value="NZ_CP072943.1"/>
</dbReference>